<evidence type="ECO:0000313" key="1">
    <source>
        <dbReference type="EMBL" id="QEC79566.1"/>
    </source>
</evidence>
<dbReference type="Gene3D" id="3.40.50.12370">
    <property type="match status" value="1"/>
</dbReference>
<dbReference type="AlphaFoldDB" id="A0A5B8W9B0"/>
<dbReference type="KEGG" id="mgk:FSB76_27785"/>
<gene>
    <name evidence="1" type="ORF">FSB76_27785</name>
</gene>
<dbReference type="RefSeq" id="WP_147059289.1">
    <property type="nucleotide sequence ID" value="NZ_CP042437.1"/>
</dbReference>
<dbReference type="Proteomes" id="UP000321362">
    <property type="component" value="Chromosome"/>
</dbReference>
<reference evidence="1 2" key="1">
    <citation type="journal article" date="2013" name="J. Microbiol.">
        <title>Mucilaginibacter ginsenosidivorax sp. nov., with ginsenoside converting activity isolated from sediment.</title>
        <authorList>
            <person name="Kim J.K."/>
            <person name="Choi T.E."/>
            <person name="Liu Q.M."/>
            <person name="Park H.Y."/>
            <person name="Yi T.H."/>
            <person name="Yoon M.H."/>
            <person name="Kim S.C."/>
            <person name="Im W.T."/>
        </authorList>
    </citation>
    <scope>NUCLEOTIDE SEQUENCE [LARGE SCALE GENOMIC DNA]</scope>
    <source>
        <strain evidence="1 2">KHI28</strain>
    </source>
</reference>
<evidence type="ECO:0008006" key="3">
    <source>
        <dbReference type="Google" id="ProtNLM"/>
    </source>
</evidence>
<evidence type="ECO:0000313" key="2">
    <source>
        <dbReference type="Proteomes" id="UP000321362"/>
    </source>
</evidence>
<proteinExistence type="predicted"/>
<dbReference type="EMBL" id="CP042437">
    <property type="protein sequence ID" value="QEC79566.1"/>
    <property type="molecule type" value="Genomic_DNA"/>
</dbReference>
<dbReference type="SUPFAM" id="SSF52402">
    <property type="entry name" value="Adenine nucleotide alpha hydrolases-like"/>
    <property type="match status" value="1"/>
</dbReference>
<protein>
    <recommendedName>
        <fullName evidence="3">Universal stress protein</fullName>
    </recommendedName>
</protein>
<dbReference type="OrthoDB" id="9788959at2"/>
<organism evidence="1 2">
    <name type="scientific">Mucilaginibacter ginsenosidivorax</name>
    <dbReference type="NCBI Taxonomy" id="862126"/>
    <lineage>
        <taxon>Bacteria</taxon>
        <taxon>Pseudomonadati</taxon>
        <taxon>Bacteroidota</taxon>
        <taxon>Sphingobacteriia</taxon>
        <taxon>Sphingobacteriales</taxon>
        <taxon>Sphingobacteriaceae</taxon>
        <taxon>Mucilaginibacter</taxon>
    </lineage>
</organism>
<name>A0A5B8W9B0_9SPHI</name>
<keyword evidence="2" id="KW-1185">Reference proteome</keyword>
<accession>A0A5B8W9B0</accession>
<sequence length="284" mass="31651">MKSIAVLTDFSEKSGHAAKYALHIAKKMKVNVRLYHLQLTPSALYAQPVLSGQGYPEEPVIDTRLTEFSEALASDLIKRVFPGSFMPRISFYAGSADMVDVMTEIINNSETAMIVTAPLESDDLASFMTSDACSRIIDWTTVPVLVVPEHAPIRYIEKMAFATTLDAGDILSIAELGNLMDGFHAELMVAHLDINPANDNIKAAEKELNRKLYTDLNCGGVYFRSVPDIKSQKDWEWLKANKRTDLLAVAKRPKEQMTSFFKRGQGSHITHHITIPVMVLPKRP</sequence>